<evidence type="ECO:0000313" key="3">
    <source>
        <dbReference type="Proteomes" id="UP000030706"/>
    </source>
</evidence>
<dbReference type="SUPFAM" id="SSF52540">
    <property type="entry name" value="P-loop containing nucleoside triphosphate hydrolases"/>
    <property type="match status" value="1"/>
</dbReference>
<dbReference type="GeneID" id="40746478"/>
<reference evidence="2 3" key="1">
    <citation type="journal article" date="2014" name="BMC Genomics">
        <title>Genome sequencing of four Aureobasidium pullulans varieties: biotechnological potential, stress tolerance, and description of new species.</title>
        <authorList>
            <person name="Gostin Ar C."/>
            <person name="Ohm R.A."/>
            <person name="Kogej T."/>
            <person name="Sonjak S."/>
            <person name="Turk M."/>
            <person name="Zajc J."/>
            <person name="Zalar P."/>
            <person name="Grube M."/>
            <person name="Sun H."/>
            <person name="Han J."/>
            <person name="Sharma A."/>
            <person name="Chiniquy J."/>
            <person name="Ngan C.Y."/>
            <person name="Lipzen A."/>
            <person name="Barry K."/>
            <person name="Grigoriev I.V."/>
            <person name="Gunde-Cimerman N."/>
        </authorList>
    </citation>
    <scope>NUCLEOTIDE SEQUENCE [LARGE SCALE GENOMIC DNA]</scope>
    <source>
        <strain evidence="2 3">EXF-150</strain>
    </source>
</reference>
<organism evidence="2 3">
    <name type="scientific">Aureobasidium pullulans EXF-150</name>
    <dbReference type="NCBI Taxonomy" id="1043002"/>
    <lineage>
        <taxon>Eukaryota</taxon>
        <taxon>Fungi</taxon>
        <taxon>Dikarya</taxon>
        <taxon>Ascomycota</taxon>
        <taxon>Pezizomycotina</taxon>
        <taxon>Dothideomycetes</taxon>
        <taxon>Dothideomycetidae</taxon>
        <taxon>Dothideales</taxon>
        <taxon>Saccotheciaceae</taxon>
        <taxon>Aureobasidium</taxon>
    </lineage>
</organism>
<dbReference type="Proteomes" id="UP000030706">
    <property type="component" value="Unassembled WGS sequence"/>
</dbReference>
<evidence type="ECO:0000256" key="1">
    <source>
        <dbReference type="SAM" id="MobiDB-lite"/>
    </source>
</evidence>
<dbReference type="EMBL" id="KL584998">
    <property type="protein sequence ID" value="KEQ80412.1"/>
    <property type="molecule type" value="Genomic_DNA"/>
</dbReference>
<dbReference type="Gene3D" id="3.40.50.300">
    <property type="entry name" value="P-loop containing nucleotide triphosphate hydrolases"/>
    <property type="match status" value="1"/>
</dbReference>
<gene>
    <name evidence="2" type="ORF">M438DRAFT_338949</name>
</gene>
<dbReference type="HOGENOM" id="CLU_1277401_0_0_1"/>
<accession>A0A074XED9</accession>
<keyword evidence="3" id="KW-1185">Reference proteome</keyword>
<dbReference type="AlphaFoldDB" id="A0A074XED9"/>
<feature type="region of interest" description="Disordered" evidence="1">
    <location>
        <begin position="92"/>
        <end position="117"/>
    </location>
</feature>
<dbReference type="InterPro" id="IPR027417">
    <property type="entry name" value="P-loop_NTPase"/>
</dbReference>
<protein>
    <submittedName>
        <fullName evidence="2">Uncharacterized protein</fullName>
    </submittedName>
</protein>
<evidence type="ECO:0000313" key="2">
    <source>
        <dbReference type="EMBL" id="KEQ80412.1"/>
    </source>
</evidence>
<name>A0A074XED9_AURPU</name>
<dbReference type="RefSeq" id="XP_029756599.1">
    <property type="nucleotide sequence ID" value="XM_029904172.1"/>
</dbReference>
<proteinExistence type="predicted"/>
<sequence length="216" mass="24393">MAIIIKGSKSNKHNIIGVCLSGLQSVVEQVQRLAPSGHFAKTINISEYPEYSGEMIFFADTDGIAQINSKELEVVDPKMPEDKIASDFEMVKSRTRSSTHSTPRDTRLRRSLPKPSVPPRLPSYSAFRSLDVAYQCAQSAKKKYLLGVLYEWVYVEGRKVIVFTMWPQNTFDIEILLYTLGIPFVSIKSLTHQTAKQREDAATEFNTEEACKVLVR</sequence>